<accession>A0A0C3FYF7</accession>
<protein>
    <submittedName>
        <fullName evidence="1">Uncharacterized protein</fullName>
    </submittedName>
</protein>
<dbReference type="Proteomes" id="UP000054166">
    <property type="component" value="Unassembled WGS sequence"/>
</dbReference>
<dbReference type="AlphaFoldDB" id="A0A0C3FYF7"/>
<evidence type="ECO:0000313" key="2">
    <source>
        <dbReference type="Proteomes" id="UP000054166"/>
    </source>
</evidence>
<sequence>MNLMRPLPSCQPTSSVYSHTPSEAVPFRHIRQPPACRGLKNGYNTDFFTDPSQRVLTTLHLIALYTYFTPYRTLTAHV</sequence>
<proteinExistence type="predicted"/>
<name>A0A0C3FYF7_PILCF</name>
<reference evidence="1 2" key="1">
    <citation type="submission" date="2014-04" db="EMBL/GenBank/DDBJ databases">
        <authorList>
            <consortium name="DOE Joint Genome Institute"/>
            <person name="Kuo A."/>
            <person name="Tarkka M."/>
            <person name="Buscot F."/>
            <person name="Kohler A."/>
            <person name="Nagy L.G."/>
            <person name="Floudas D."/>
            <person name="Copeland A."/>
            <person name="Barry K.W."/>
            <person name="Cichocki N."/>
            <person name="Veneault-Fourrey C."/>
            <person name="LaButti K."/>
            <person name="Lindquist E.A."/>
            <person name="Lipzen A."/>
            <person name="Lundell T."/>
            <person name="Morin E."/>
            <person name="Murat C."/>
            <person name="Sun H."/>
            <person name="Tunlid A."/>
            <person name="Henrissat B."/>
            <person name="Grigoriev I.V."/>
            <person name="Hibbett D.S."/>
            <person name="Martin F."/>
            <person name="Nordberg H.P."/>
            <person name="Cantor M.N."/>
            <person name="Hua S.X."/>
        </authorList>
    </citation>
    <scope>NUCLEOTIDE SEQUENCE [LARGE SCALE GENOMIC DNA]</scope>
    <source>
        <strain evidence="1 2">F 1598</strain>
    </source>
</reference>
<organism evidence="1 2">
    <name type="scientific">Piloderma croceum (strain F 1598)</name>
    <dbReference type="NCBI Taxonomy" id="765440"/>
    <lineage>
        <taxon>Eukaryota</taxon>
        <taxon>Fungi</taxon>
        <taxon>Dikarya</taxon>
        <taxon>Basidiomycota</taxon>
        <taxon>Agaricomycotina</taxon>
        <taxon>Agaricomycetes</taxon>
        <taxon>Agaricomycetidae</taxon>
        <taxon>Atheliales</taxon>
        <taxon>Atheliaceae</taxon>
        <taxon>Piloderma</taxon>
    </lineage>
</organism>
<evidence type="ECO:0000313" key="1">
    <source>
        <dbReference type="EMBL" id="KIM84689.1"/>
    </source>
</evidence>
<dbReference type="EMBL" id="KN832987">
    <property type="protein sequence ID" value="KIM84689.1"/>
    <property type="molecule type" value="Genomic_DNA"/>
</dbReference>
<dbReference type="HOGENOM" id="CLU_2622865_0_0_1"/>
<keyword evidence="2" id="KW-1185">Reference proteome</keyword>
<dbReference type="InParanoid" id="A0A0C3FYF7"/>
<gene>
    <name evidence="1" type="ORF">PILCRDRAFT_818288</name>
</gene>
<reference evidence="2" key="2">
    <citation type="submission" date="2015-01" db="EMBL/GenBank/DDBJ databases">
        <title>Evolutionary Origins and Diversification of the Mycorrhizal Mutualists.</title>
        <authorList>
            <consortium name="DOE Joint Genome Institute"/>
            <consortium name="Mycorrhizal Genomics Consortium"/>
            <person name="Kohler A."/>
            <person name="Kuo A."/>
            <person name="Nagy L.G."/>
            <person name="Floudas D."/>
            <person name="Copeland A."/>
            <person name="Barry K.W."/>
            <person name="Cichocki N."/>
            <person name="Veneault-Fourrey C."/>
            <person name="LaButti K."/>
            <person name="Lindquist E.A."/>
            <person name="Lipzen A."/>
            <person name="Lundell T."/>
            <person name="Morin E."/>
            <person name="Murat C."/>
            <person name="Riley R."/>
            <person name="Ohm R."/>
            <person name="Sun H."/>
            <person name="Tunlid A."/>
            <person name="Henrissat B."/>
            <person name="Grigoriev I.V."/>
            <person name="Hibbett D.S."/>
            <person name="Martin F."/>
        </authorList>
    </citation>
    <scope>NUCLEOTIDE SEQUENCE [LARGE SCALE GENOMIC DNA]</scope>
    <source>
        <strain evidence="2">F 1598</strain>
    </source>
</reference>